<comment type="caution">
    <text evidence="11">The sequence shown here is derived from an EMBL/GenBank/DDBJ whole genome shotgun (WGS) entry which is preliminary data.</text>
</comment>
<dbReference type="HAMAP" id="MF_00462">
    <property type="entry name" value="RsxD_RnfD"/>
    <property type="match status" value="1"/>
</dbReference>
<dbReference type="NCBIfam" id="NF002011">
    <property type="entry name" value="PRK00816.1"/>
    <property type="match status" value="1"/>
</dbReference>
<proteinExistence type="inferred from homology"/>
<keyword evidence="12" id="KW-1185">Reference proteome</keyword>
<feature type="transmembrane region" description="Helical" evidence="10">
    <location>
        <begin position="95"/>
        <end position="113"/>
    </location>
</feature>
<comment type="cofactor">
    <cofactor evidence="10">
        <name>FMN</name>
        <dbReference type="ChEBI" id="CHEBI:58210"/>
    </cofactor>
</comment>
<dbReference type="Pfam" id="PF03116">
    <property type="entry name" value="NQR2_RnfD_RnfE"/>
    <property type="match status" value="1"/>
</dbReference>
<keyword evidence="7 10" id="KW-0249">Electron transport</keyword>
<feature type="transmembrane region" description="Helical" evidence="10">
    <location>
        <begin position="125"/>
        <end position="144"/>
    </location>
</feature>
<feature type="transmembrane region" description="Helical" evidence="10">
    <location>
        <begin position="289"/>
        <end position="306"/>
    </location>
</feature>
<sequence length="343" mass="36857">MAFLKASSPHGHAANSTNQFMRLVILATLPGVAVLTYFFGFGTLVNILWASVVALSCEALILSIRKRPVGFYLNDGSALVTAFLIGIALPPYAPWWLVLVGTAFAIVICKQLYGGMGYNPFNPAMAAYVVLLISFPVQMTSWAAPVALVDGTVPTLIEAFKLNFGLMPAFDGITMATPLDVMKQSKGLSIDELWAANPQFGHVGGLGWEWVNIAFLAGGLYLLYKKVFTWHAPVAMLSALALMAAIFYDGGSSNSGGSPLYHLTTGATMFAAFFIITDPVTSAVSLRGRVIYGALIGILVYIIRTWGNYPDAFAFSVLLMNFAAPFIDTVSQPRTYGHNKGAK</sequence>
<evidence type="ECO:0000256" key="7">
    <source>
        <dbReference type="ARBA" id="ARBA00022982"/>
    </source>
</evidence>
<evidence type="ECO:0000256" key="1">
    <source>
        <dbReference type="ARBA" id="ARBA00022448"/>
    </source>
</evidence>
<evidence type="ECO:0000256" key="5">
    <source>
        <dbReference type="ARBA" id="ARBA00022692"/>
    </source>
</evidence>
<comment type="similarity">
    <text evidence="10">Belongs to the NqrB/RnfD family.</text>
</comment>
<dbReference type="PANTHER" id="PTHR30578">
    <property type="entry name" value="ELECTRON TRANSPORT COMPLEX PROTEIN RNFD"/>
    <property type="match status" value="1"/>
</dbReference>
<evidence type="ECO:0000256" key="3">
    <source>
        <dbReference type="ARBA" id="ARBA00022630"/>
    </source>
</evidence>
<keyword evidence="1 10" id="KW-0813">Transport</keyword>
<dbReference type="InterPro" id="IPR011303">
    <property type="entry name" value="RnfD_bac"/>
</dbReference>
<evidence type="ECO:0000256" key="4">
    <source>
        <dbReference type="ARBA" id="ARBA00022643"/>
    </source>
</evidence>
<feature type="transmembrane region" description="Helical" evidence="10">
    <location>
        <begin position="71"/>
        <end position="89"/>
    </location>
</feature>
<gene>
    <name evidence="11" type="primary">rsxD</name>
    <name evidence="10" type="synonym">rnfD</name>
    <name evidence="11" type="ORF">SIN8267_02417</name>
</gene>
<organism evidence="11 12">
    <name type="scientific">Sinobacterium norvegicum</name>
    <dbReference type="NCBI Taxonomy" id="1641715"/>
    <lineage>
        <taxon>Bacteria</taxon>
        <taxon>Pseudomonadati</taxon>
        <taxon>Pseudomonadota</taxon>
        <taxon>Gammaproteobacteria</taxon>
        <taxon>Cellvibrionales</taxon>
        <taxon>Spongiibacteraceae</taxon>
        <taxon>Sinobacterium</taxon>
    </lineage>
</organism>
<keyword evidence="3 10" id="KW-0285">Flavoprotein</keyword>
<feature type="transmembrane region" description="Helical" evidence="10">
    <location>
        <begin position="47"/>
        <end position="64"/>
    </location>
</feature>
<evidence type="ECO:0000256" key="6">
    <source>
        <dbReference type="ARBA" id="ARBA00022967"/>
    </source>
</evidence>
<comment type="subunit">
    <text evidence="10">The complex is composed of six subunits: RnfA, RnfB, RnfC, RnfD, RnfE and RnfG.</text>
</comment>
<evidence type="ECO:0000313" key="12">
    <source>
        <dbReference type="Proteomes" id="UP000838100"/>
    </source>
</evidence>
<dbReference type="Proteomes" id="UP000838100">
    <property type="component" value="Unassembled WGS sequence"/>
</dbReference>
<evidence type="ECO:0000256" key="2">
    <source>
        <dbReference type="ARBA" id="ARBA00022553"/>
    </source>
</evidence>
<keyword evidence="10" id="KW-0997">Cell inner membrane</keyword>
<dbReference type="InterPro" id="IPR004338">
    <property type="entry name" value="NqrB/RnfD"/>
</dbReference>
<evidence type="ECO:0000256" key="9">
    <source>
        <dbReference type="ARBA" id="ARBA00023136"/>
    </source>
</evidence>
<feature type="transmembrane region" description="Helical" evidence="10">
    <location>
        <begin position="260"/>
        <end position="277"/>
    </location>
</feature>
<dbReference type="EMBL" id="CAKLPX010000003">
    <property type="protein sequence ID" value="CAH0992298.1"/>
    <property type="molecule type" value="Genomic_DNA"/>
</dbReference>
<feature type="transmembrane region" description="Helical" evidence="10">
    <location>
        <begin position="20"/>
        <end position="41"/>
    </location>
</feature>
<reference evidence="11" key="1">
    <citation type="submission" date="2021-12" db="EMBL/GenBank/DDBJ databases">
        <authorList>
            <person name="Rodrigo-Torres L."/>
            <person name="Arahal R. D."/>
            <person name="Lucena T."/>
        </authorList>
    </citation>
    <scope>NUCLEOTIDE SEQUENCE</scope>
    <source>
        <strain evidence="11">CECT 8267</strain>
    </source>
</reference>
<evidence type="ECO:0000256" key="8">
    <source>
        <dbReference type="ARBA" id="ARBA00022989"/>
    </source>
</evidence>
<dbReference type="NCBIfam" id="TIGR01946">
    <property type="entry name" value="rnfD"/>
    <property type="match status" value="1"/>
</dbReference>
<feature type="transmembrane region" description="Helical" evidence="10">
    <location>
        <begin position="230"/>
        <end position="248"/>
    </location>
</feature>
<dbReference type="PANTHER" id="PTHR30578:SF0">
    <property type="entry name" value="ION-TRANSLOCATING OXIDOREDUCTASE COMPLEX SUBUNIT D"/>
    <property type="match status" value="1"/>
</dbReference>
<keyword evidence="9 10" id="KW-0472">Membrane</keyword>
<comment type="function">
    <text evidence="10">Part of a membrane-bound complex that couples electron transfer with translocation of ions across the membrane.</text>
</comment>
<dbReference type="RefSeq" id="WP_237444993.1">
    <property type="nucleotide sequence ID" value="NZ_CAKLPX010000003.1"/>
</dbReference>
<comment type="subcellular location">
    <subcellularLocation>
        <location evidence="10">Cell inner membrane</location>
        <topology evidence="10">Multi-pass membrane protein</topology>
    </subcellularLocation>
</comment>
<dbReference type="EC" id="7.-.-.-" evidence="10"/>
<accession>A0ABN8EIK7</accession>
<keyword evidence="10" id="KW-1003">Cell membrane</keyword>
<keyword evidence="8 10" id="KW-1133">Transmembrane helix</keyword>
<keyword evidence="2 10" id="KW-0597">Phosphoprotein</keyword>
<feature type="transmembrane region" description="Helical" evidence="10">
    <location>
        <begin position="206"/>
        <end position="223"/>
    </location>
</feature>
<keyword evidence="5 10" id="KW-0812">Transmembrane</keyword>
<keyword evidence="4 10" id="KW-0288">FMN</keyword>
<protein>
    <recommendedName>
        <fullName evidence="10">Ion-translocating oxidoreductase complex subunit D</fullName>
        <ecNumber evidence="10">7.-.-.-</ecNumber>
    </recommendedName>
    <alternativeName>
        <fullName evidence="10">Rnf electron transport complex subunit D</fullName>
    </alternativeName>
</protein>
<keyword evidence="6 10" id="KW-1278">Translocase</keyword>
<evidence type="ECO:0000313" key="11">
    <source>
        <dbReference type="EMBL" id="CAH0992298.1"/>
    </source>
</evidence>
<name>A0ABN8EIK7_9GAMM</name>
<feature type="modified residue" description="FMN phosphoryl threonine" evidence="10">
    <location>
        <position position="177"/>
    </location>
</feature>
<evidence type="ECO:0000256" key="10">
    <source>
        <dbReference type="HAMAP-Rule" id="MF_00462"/>
    </source>
</evidence>